<accession>A0A067NQ62</accession>
<dbReference type="HOGENOM" id="CLU_2387088_0_0_1"/>
<evidence type="ECO:0000313" key="2">
    <source>
        <dbReference type="EMBL" id="KDQ30069.1"/>
    </source>
</evidence>
<name>A0A067NQ62_PLEO1</name>
<organism evidence="2 3">
    <name type="scientific">Pleurotus ostreatus (strain PC15)</name>
    <name type="common">Oyster mushroom</name>
    <dbReference type="NCBI Taxonomy" id="1137138"/>
    <lineage>
        <taxon>Eukaryota</taxon>
        <taxon>Fungi</taxon>
        <taxon>Dikarya</taxon>
        <taxon>Basidiomycota</taxon>
        <taxon>Agaricomycotina</taxon>
        <taxon>Agaricomycetes</taxon>
        <taxon>Agaricomycetidae</taxon>
        <taxon>Agaricales</taxon>
        <taxon>Pleurotineae</taxon>
        <taxon>Pleurotaceae</taxon>
        <taxon>Pleurotus</taxon>
    </lineage>
</organism>
<dbReference type="AlphaFoldDB" id="A0A067NQ62"/>
<evidence type="ECO:0000313" key="3">
    <source>
        <dbReference type="Proteomes" id="UP000027073"/>
    </source>
</evidence>
<protein>
    <submittedName>
        <fullName evidence="2">Uncharacterized protein</fullName>
    </submittedName>
</protein>
<evidence type="ECO:0000256" key="1">
    <source>
        <dbReference type="SAM" id="Coils"/>
    </source>
</evidence>
<sequence length="94" mass="10645">MEIMQKKSTRDALVNEVKALEARITQQWKTIQVLSNEINSISANNARLLQDLEQLKTLNEAQSVHEGVSRVRLSMMLTEKQGLLLKLGEKTNTP</sequence>
<dbReference type="InParanoid" id="A0A067NQ62"/>
<keyword evidence="1" id="KW-0175">Coiled coil</keyword>
<feature type="coiled-coil region" evidence="1">
    <location>
        <begin position="3"/>
        <end position="58"/>
    </location>
</feature>
<reference evidence="3" key="1">
    <citation type="journal article" date="2014" name="Proc. Natl. Acad. Sci. U.S.A.">
        <title>Extensive sampling of basidiomycete genomes demonstrates inadequacy of the white-rot/brown-rot paradigm for wood decay fungi.</title>
        <authorList>
            <person name="Riley R."/>
            <person name="Salamov A.A."/>
            <person name="Brown D.W."/>
            <person name="Nagy L.G."/>
            <person name="Floudas D."/>
            <person name="Held B.W."/>
            <person name="Levasseur A."/>
            <person name="Lombard V."/>
            <person name="Morin E."/>
            <person name="Otillar R."/>
            <person name="Lindquist E.A."/>
            <person name="Sun H."/>
            <person name="LaButti K.M."/>
            <person name="Schmutz J."/>
            <person name="Jabbour D."/>
            <person name="Luo H."/>
            <person name="Baker S.E."/>
            <person name="Pisabarro A.G."/>
            <person name="Walton J.D."/>
            <person name="Blanchette R.A."/>
            <person name="Henrissat B."/>
            <person name="Martin F."/>
            <person name="Cullen D."/>
            <person name="Hibbett D.S."/>
            <person name="Grigoriev I.V."/>
        </authorList>
    </citation>
    <scope>NUCLEOTIDE SEQUENCE [LARGE SCALE GENOMIC DNA]</scope>
    <source>
        <strain evidence="3">PC15</strain>
    </source>
</reference>
<gene>
    <name evidence="2" type="ORF">PLEOSDRAFT_1101091</name>
</gene>
<dbReference type="Proteomes" id="UP000027073">
    <property type="component" value="Unassembled WGS sequence"/>
</dbReference>
<dbReference type="EMBL" id="KL198006">
    <property type="protein sequence ID" value="KDQ30069.1"/>
    <property type="molecule type" value="Genomic_DNA"/>
</dbReference>
<dbReference type="VEuPathDB" id="FungiDB:PLEOSDRAFT_1101091"/>
<proteinExistence type="predicted"/>